<feature type="domain" description="Acyl-CoA dehydrogenase/oxidase C-terminal" evidence="6">
    <location>
        <begin position="229"/>
        <end position="377"/>
    </location>
</feature>
<dbReference type="InterPro" id="IPR036250">
    <property type="entry name" value="AcylCo_DH-like_C"/>
</dbReference>
<dbReference type="Pfam" id="PF00441">
    <property type="entry name" value="Acyl-CoA_dh_1"/>
    <property type="match status" value="1"/>
</dbReference>
<dbReference type="InterPro" id="IPR006091">
    <property type="entry name" value="Acyl-CoA_Oxase/DH_mid-dom"/>
</dbReference>
<evidence type="ECO:0000256" key="1">
    <source>
        <dbReference type="ARBA" id="ARBA00001974"/>
    </source>
</evidence>
<keyword evidence="5" id="KW-0560">Oxidoreductase</keyword>
<dbReference type="InterPro" id="IPR037069">
    <property type="entry name" value="AcylCoA_DH/ox_N_sf"/>
</dbReference>
<evidence type="ECO:0000259" key="7">
    <source>
        <dbReference type="Pfam" id="PF02770"/>
    </source>
</evidence>
<dbReference type="PANTHER" id="PTHR43884">
    <property type="entry name" value="ACYL-COA DEHYDROGENASE"/>
    <property type="match status" value="1"/>
</dbReference>
<evidence type="ECO:0000259" key="8">
    <source>
        <dbReference type="Pfam" id="PF02771"/>
    </source>
</evidence>
<comment type="cofactor">
    <cofactor evidence="1 5">
        <name>FAD</name>
        <dbReference type="ChEBI" id="CHEBI:57692"/>
    </cofactor>
</comment>
<feature type="domain" description="Acyl-CoA dehydrogenase/oxidase N-terminal" evidence="8">
    <location>
        <begin position="7"/>
        <end position="119"/>
    </location>
</feature>
<name>A0ABP4RB11_9ACTN</name>
<comment type="similarity">
    <text evidence="2 5">Belongs to the acyl-CoA dehydrogenase family.</text>
</comment>
<evidence type="ECO:0000259" key="6">
    <source>
        <dbReference type="Pfam" id="PF00441"/>
    </source>
</evidence>
<dbReference type="Proteomes" id="UP001501319">
    <property type="component" value="Unassembled WGS sequence"/>
</dbReference>
<keyword evidence="3 5" id="KW-0285">Flavoprotein</keyword>
<protein>
    <submittedName>
        <fullName evidence="9">Acyl-CoA dehydrogenase family protein</fullName>
    </submittedName>
</protein>
<comment type="caution">
    <text evidence="9">The sequence shown here is derived from an EMBL/GenBank/DDBJ whole genome shotgun (WGS) entry which is preliminary data.</text>
</comment>
<dbReference type="Gene3D" id="2.40.110.10">
    <property type="entry name" value="Butyryl-CoA Dehydrogenase, subunit A, domain 2"/>
    <property type="match status" value="1"/>
</dbReference>
<dbReference type="InterPro" id="IPR009100">
    <property type="entry name" value="AcylCoA_DH/oxidase_NM_dom_sf"/>
</dbReference>
<keyword evidence="4 5" id="KW-0274">FAD</keyword>
<dbReference type="Gene3D" id="1.10.540.10">
    <property type="entry name" value="Acyl-CoA dehydrogenase/oxidase, N-terminal domain"/>
    <property type="match status" value="1"/>
</dbReference>
<dbReference type="InterPro" id="IPR046373">
    <property type="entry name" value="Acyl-CoA_Oxase/DH_mid-dom_sf"/>
</dbReference>
<reference evidence="10" key="1">
    <citation type="journal article" date="2019" name="Int. J. Syst. Evol. Microbiol.">
        <title>The Global Catalogue of Microorganisms (GCM) 10K type strain sequencing project: providing services to taxonomists for standard genome sequencing and annotation.</title>
        <authorList>
            <consortium name="The Broad Institute Genomics Platform"/>
            <consortium name="The Broad Institute Genome Sequencing Center for Infectious Disease"/>
            <person name="Wu L."/>
            <person name="Ma J."/>
        </authorList>
    </citation>
    <scope>NUCLEOTIDE SEQUENCE [LARGE SCALE GENOMIC DNA]</scope>
    <source>
        <strain evidence="10">JCM 14306</strain>
    </source>
</reference>
<dbReference type="PROSITE" id="PS00072">
    <property type="entry name" value="ACYL_COA_DH_1"/>
    <property type="match status" value="1"/>
</dbReference>
<evidence type="ECO:0000313" key="9">
    <source>
        <dbReference type="EMBL" id="GAA1643966.1"/>
    </source>
</evidence>
<accession>A0ABP4RB11</accession>
<dbReference type="InterPro" id="IPR009075">
    <property type="entry name" value="AcylCo_DH/oxidase_C"/>
</dbReference>
<keyword evidence="10" id="KW-1185">Reference proteome</keyword>
<sequence>MLSFAFSAEQEEFRRQLRKFAEAELVPHYRQRAARAEFSFEAHRQLAALGVLGIGLPEEYGGTGEPDPITLGLATEALAYGDVNVAAAPVQVGLVASQLAWGGRKAVVDAWLPRLIAGEVVAAIAVTEPSGGSDVAALRTEARKVSDGWLLAGEKIAITHATSAAVGLVYAREPGSKGHDGISCFAVDLDSDGVHRTHTPGMGALPLCWGGLSFEDVFIPEDSLVGELGRGFAGAMSHFDFSRPALGLLCLGAAQASIDEAADWATKREAFGRPLAAFQGVSFPLAEHATYLEAARWLCYRSLWTRDTGGRHTQYAAMSKWWPPIVAKDAIEAAIVTFGNLGYSTELPLQQRYRDVASYLIADGTAGIQKRIIATAMMGRAAAQ</sequence>
<gene>
    <name evidence="9" type="ORF">GCM10009744_38010</name>
</gene>
<evidence type="ECO:0000256" key="3">
    <source>
        <dbReference type="ARBA" id="ARBA00022630"/>
    </source>
</evidence>
<dbReference type="InterPro" id="IPR006089">
    <property type="entry name" value="Acyl-CoA_DH_CS"/>
</dbReference>
<dbReference type="RefSeq" id="WP_344112993.1">
    <property type="nucleotide sequence ID" value="NZ_BAAANE010000007.1"/>
</dbReference>
<dbReference type="EMBL" id="BAAANE010000007">
    <property type="protein sequence ID" value="GAA1643966.1"/>
    <property type="molecule type" value="Genomic_DNA"/>
</dbReference>
<evidence type="ECO:0000256" key="5">
    <source>
        <dbReference type="RuleBase" id="RU362125"/>
    </source>
</evidence>
<dbReference type="SUPFAM" id="SSF56645">
    <property type="entry name" value="Acyl-CoA dehydrogenase NM domain-like"/>
    <property type="match status" value="1"/>
</dbReference>
<organism evidence="9 10">
    <name type="scientific">Kribbella alba</name>
    <dbReference type="NCBI Taxonomy" id="190197"/>
    <lineage>
        <taxon>Bacteria</taxon>
        <taxon>Bacillati</taxon>
        <taxon>Actinomycetota</taxon>
        <taxon>Actinomycetes</taxon>
        <taxon>Propionibacteriales</taxon>
        <taxon>Kribbellaceae</taxon>
        <taxon>Kribbella</taxon>
    </lineage>
</organism>
<evidence type="ECO:0000256" key="4">
    <source>
        <dbReference type="ARBA" id="ARBA00022827"/>
    </source>
</evidence>
<dbReference type="SUPFAM" id="SSF47203">
    <property type="entry name" value="Acyl-CoA dehydrogenase C-terminal domain-like"/>
    <property type="match status" value="1"/>
</dbReference>
<proteinExistence type="inferred from homology"/>
<feature type="domain" description="Acyl-CoA oxidase/dehydrogenase middle" evidence="7">
    <location>
        <begin position="123"/>
        <end position="217"/>
    </location>
</feature>
<dbReference type="InterPro" id="IPR013786">
    <property type="entry name" value="AcylCoA_DH/ox_N"/>
</dbReference>
<dbReference type="Gene3D" id="1.20.140.10">
    <property type="entry name" value="Butyryl-CoA Dehydrogenase, subunit A, domain 3"/>
    <property type="match status" value="1"/>
</dbReference>
<evidence type="ECO:0000256" key="2">
    <source>
        <dbReference type="ARBA" id="ARBA00009347"/>
    </source>
</evidence>
<dbReference type="PANTHER" id="PTHR43884:SF12">
    <property type="entry name" value="ISOVALERYL-COA DEHYDROGENASE, MITOCHONDRIAL-RELATED"/>
    <property type="match status" value="1"/>
</dbReference>
<dbReference type="Pfam" id="PF02770">
    <property type="entry name" value="Acyl-CoA_dh_M"/>
    <property type="match status" value="1"/>
</dbReference>
<evidence type="ECO:0000313" key="10">
    <source>
        <dbReference type="Proteomes" id="UP001501319"/>
    </source>
</evidence>
<dbReference type="Pfam" id="PF02771">
    <property type="entry name" value="Acyl-CoA_dh_N"/>
    <property type="match status" value="1"/>
</dbReference>